<keyword evidence="3" id="KW-1185">Reference proteome</keyword>
<comment type="caution">
    <text evidence="2">The sequence shown here is derived from an EMBL/GenBank/DDBJ whole genome shotgun (WGS) entry which is preliminary data.</text>
</comment>
<evidence type="ECO:0000313" key="2">
    <source>
        <dbReference type="EMBL" id="KAJ8897053.1"/>
    </source>
</evidence>
<name>A0ABQ9IMJ3_9NEOP</name>
<reference evidence="2 3" key="1">
    <citation type="submission" date="2023-02" db="EMBL/GenBank/DDBJ databases">
        <title>LHISI_Scaffold_Assembly.</title>
        <authorList>
            <person name="Stuart O.P."/>
            <person name="Cleave R."/>
            <person name="Magrath M.J.L."/>
            <person name="Mikheyev A.S."/>
        </authorList>
    </citation>
    <scope>NUCLEOTIDE SEQUENCE [LARGE SCALE GENOMIC DNA]</scope>
    <source>
        <strain evidence="2">Daus_M_001</strain>
        <tissue evidence="2">Leg muscle</tissue>
    </source>
</reference>
<sequence length="683" mass="74703">MLAFPATRVYRPVFLSAISFYRCCVIRRSCSFNLYAVCETCTTNGGRGGVVVRLLSSHLGESGSITSGDTPGFFSWESRRNMSQDSGFSRGSPVSPALVRAERVSRLRALSEAGQSECLGCVRSPKLGSASVQAQRANHFISRAVGSRPRILIHSAYGEIAPHIYQPTPPPQPLSPSQLHPAYCHYLPAVSLPRTQAKSSGEDNRRQFAERDLYITQMQKSGADLLPRFRRRQLLRCANGELCAMSGPSVGSGTSAAAIFSGGRHRPPDEAATLQPDTSLYLTISSHTHCIQCSEPVDLGIPDAEGCVQSRTTAAITTPVSRGPSKRLATPTAFLMTSSRRLAGDCSPLTQDELRAHLSQRLRSCIAKPSYSKASTPTSALNVVRGDSFSPQQQLFTLLTPNSRRTRQQYVRQASFANQRLLVRRRAEGTNAGRSNQSDTRASHSQSENHIKGTATPLCLRLLVWQHPRATMVRALHSSSPLRASQCSLAALQLAPTWGFNDQSTTEQRRIAKAGETGDARENSPISGVVRHDNHVRKSRSYPAGNRTPIRHCGSLQATSREDSDWSRHDERSLAGTFVMLAHLYSSDDFRKHFYFGGCRRSLGHRHEDNLGRGPAGAVSDLQSGERLAQIPPRHGHRIPAVGGCRGWARGTSRTTVKLRVYLMVHVCVLGAMSRVLSFSATD</sequence>
<dbReference type="EMBL" id="JARBHB010000001">
    <property type="protein sequence ID" value="KAJ8897053.1"/>
    <property type="molecule type" value="Genomic_DNA"/>
</dbReference>
<dbReference type="Proteomes" id="UP001159363">
    <property type="component" value="Chromosome 1"/>
</dbReference>
<feature type="region of interest" description="Disordered" evidence="1">
    <location>
        <begin position="427"/>
        <end position="450"/>
    </location>
</feature>
<evidence type="ECO:0000313" key="3">
    <source>
        <dbReference type="Proteomes" id="UP001159363"/>
    </source>
</evidence>
<feature type="region of interest" description="Disordered" evidence="1">
    <location>
        <begin position="513"/>
        <end position="564"/>
    </location>
</feature>
<evidence type="ECO:0000256" key="1">
    <source>
        <dbReference type="SAM" id="MobiDB-lite"/>
    </source>
</evidence>
<accession>A0ABQ9IMJ3</accession>
<organism evidence="2 3">
    <name type="scientific">Dryococelus australis</name>
    <dbReference type="NCBI Taxonomy" id="614101"/>
    <lineage>
        <taxon>Eukaryota</taxon>
        <taxon>Metazoa</taxon>
        <taxon>Ecdysozoa</taxon>
        <taxon>Arthropoda</taxon>
        <taxon>Hexapoda</taxon>
        <taxon>Insecta</taxon>
        <taxon>Pterygota</taxon>
        <taxon>Neoptera</taxon>
        <taxon>Polyneoptera</taxon>
        <taxon>Phasmatodea</taxon>
        <taxon>Verophasmatodea</taxon>
        <taxon>Anareolatae</taxon>
        <taxon>Phasmatidae</taxon>
        <taxon>Eurycanthinae</taxon>
        <taxon>Dryococelus</taxon>
    </lineage>
</organism>
<protein>
    <submittedName>
        <fullName evidence="2">Uncharacterized protein</fullName>
    </submittedName>
</protein>
<proteinExistence type="predicted"/>
<gene>
    <name evidence="2" type="ORF">PR048_002399</name>
</gene>
<feature type="compositionally biased region" description="Polar residues" evidence="1">
    <location>
        <begin position="432"/>
        <end position="448"/>
    </location>
</feature>